<evidence type="ECO:0000313" key="1">
    <source>
        <dbReference type="EMBL" id="VDP77093.1"/>
    </source>
</evidence>
<evidence type="ECO:0000313" key="3">
    <source>
        <dbReference type="WBParaSite" id="ECPE_0000599601-mRNA-1"/>
    </source>
</evidence>
<keyword evidence="2" id="KW-1185">Reference proteome</keyword>
<dbReference type="WBParaSite" id="ECPE_0000599601-mRNA-1">
    <property type="protein sequence ID" value="ECPE_0000599601-mRNA-1"/>
    <property type="gene ID" value="ECPE_0000599601"/>
</dbReference>
<organism evidence="3">
    <name type="scientific">Echinostoma caproni</name>
    <dbReference type="NCBI Taxonomy" id="27848"/>
    <lineage>
        <taxon>Eukaryota</taxon>
        <taxon>Metazoa</taxon>
        <taxon>Spiralia</taxon>
        <taxon>Lophotrochozoa</taxon>
        <taxon>Platyhelminthes</taxon>
        <taxon>Trematoda</taxon>
        <taxon>Digenea</taxon>
        <taxon>Plagiorchiida</taxon>
        <taxon>Echinostomata</taxon>
        <taxon>Echinostomatoidea</taxon>
        <taxon>Echinostomatidae</taxon>
        <taxon>Echinostoma</taxon>
    </lineage>
</organism>
<dbReference type="Proteomes" id="UP000272942">
    <property type="component" value="Unassembled WGS sequence"/>
</dbReference>
<reference evidence="1 2" key="2">
    <citation type="submission" date="2018-11" db="EMBL/GenBank/DDBJ databases">
        <authorList>
            <consortium name="Pathogen Informatics"/>
        </authorList>
    </citation>
    <scope>NUCLEOTIDE SEQUENCE [LARGE SCALE GENOMIC DNA]</scope>
    <source>
        <strain evidence="1 2">Egypt</strain>
    </source>
</reference>
<proteinExistence type="predicted"/>
<dbReference type="EMBL" id="UZAN01042909">
    <property type="protein sequence ID" value="VDP77093.1"/>
    <property type="molecule type" value="Genomic_DNA"/>
</dbReference>
<dbReference type="OrthoDB" id="8069600at2759"/>
<sequence>MLPSTIGGSEYQGFLPKNPTQAKLVTGGNEFTSHPKELLYQKHLTYCYTNAQGFPSMSSELVLVLRSQSSQWDIIAVAETWLKDDILDSELCLPVMYLLRRHRPTLGGGVPLYHCDEVDSPVSAPDTI</sequence>
<protein>
    <submittedName>
        <fullName evidence="3">RNA-directed DNA polymerase from mobile element jockey</fullName>
    </submittedName>
</protein>
<dbReference type="AlphaFoldDB" id="A0A183AG98"/>
<name>A0A183AG98_9TREM</name>
<accession>A0A183AG98</accession>
<evidence type="ECO:0000313" key="2">
    <source>
        <dbReference type="Proteomes" id="UP000272942"/>
    </source>
</evidence>
<gene>
    <name evidence="1" type="ORF">ECPE_LOCUS5983</name>
</gene>
<reference evidence="3" key="1">
    <citation type="submission" date="2016-06" db="UniProtKB">
        <authorList>
            <consortium name="WormBaseParasite"/>
        </authorList>
    </citation>
    <scope>IDENTIFICATION</scope>
</reference>